<sequence>MIRNLTPSKLFTLCLAVIFSFSLSVQAQNVTDDFELIDPEWSTAPADEEFLYDLDEDGEPAYVNQGGTYNPGTGNVLIPTVMDGDPQVAVLDGDNGEFIDYLPMTEDVAGGDVTLELIEMAATEDGQIFGINQVMEAEIRIYHWEDESADPEVVYNEAHDMPDESGEWAQWGQGLDVHMTDNGLRALVSGFQNSGILVLEWDDGAFTMADKLETGDQGLGGGFGTIPGDDDRVWTNGPNTQAALFNLENNEVEATVDEAIINLDHYDLDYIETEEGNFILTGPRYPDTPFSVVDVTDPDDPFLRHMVIFEADQAVENIQLTGFVNFTNDGNAVVMSSNNPVMHFELGIGGVETSGEQPERDFAKSISLDQNYPNPFNPTTTITYTLEAPADVSLDVYSVTGEHITTLQQGMQDAGSHQIEFDAGQLSSGSYIYQLQAGEQVLTRTMMLVK</sequence>
<dbReference type="InterPro" id="IPR011048">
    <property type="entry name" value="Haem_d1_sf"/>
</dbReference>
<dbReference type="Gene3D" id="2.60.40.4070">
    <property type="match status" value="1"/>
</dbReference>
<evidence type="ECO:0000259" key="2">
    <source>
        <dbReference type="Pfam" id="PF18962"/>
    </source>
</evidence>
<feature type="signal peptide" evidence="1">
    <location>
        <begin position="1"/>
        <end position="27"/>
    </location>
</feature>
<protein>
    <submittedName>
        <fullName evidence="3">T9SS type A sorting domain-containing protein</fullName>
    </submittedName>
</protein>
<accession>A0A8J7UV38</accession>
<feature type="domain" description="Secretion system C-terminal sorting" evidence="2">
    <location>
        <begin position="372"/>
        <end position="444"/>
    </location>
</feature>
<dbReference type="NCBIfam" id="TIGR04183">
    <property type="entry name" value="Por_Secre_tail"/>
    <property type="match status" value="1"/>
</dbReference>
<proteinExistence type="predicted"/>
<dbReference type="EMBL" id="JAFIDN010000003">
    <property type="protein sequence ID" value="MBP3192136.1"/>
    <property type="molecule type" value="Genomic_DNA"/>
</dbReference>
<dbReference type="RefSeq" id="WP_210511031.1">
    <property type="nucleotide sequence ID" value="NZ_JAFIDN010000003.1"/>
</dbReference>
<keyword evidence="4" id="KW-1185">Reference proteome</keyword>
<name>A0A8J7UV38_9BACT</name>
<evidence type="ECO:0000313" key="3">
    <source>
        <dbReference type="EMBL" id="MBP3192136.1"/>
    </source>
</evidence>
<gene>
    <name evidence="3" type="ORF">NATSA_05620</name>
</gene>
<dbReference type="Proteomes" id="UP000673975">
    <property type="component" value="Unassembled WGS sequence"/>
</dbReference>
<evidence type="ECO:0000256" key="1">
    <source>
        <dbReference type="SAM" id="SignalP"/>
    </source>
</evidence>
<reference evidence="3" key="1">
    <citation type="submission" date="2021-02" db="EMBL/GenBank/DDBJ databases">
        <title>Natronogracilivirga saccharolytica gen. nov. sp. nov. a new anaerobic, haloalkiliphilic carbohydrate-fermenting bacterium from soda lake and proposing of Cyclonatronumiaceae fam. nov. in the phylum Balneolaeota.</title>
        <authorList>
            <person name="Zhilina T.N."/>
            <person name="Sorokin D.Y."/>
            <person name="Zavarzina D.G."/>
            <person name="Toshchakov S.V."/>
            <person name="Kublanov I.V."/>
        </authorList>
    </citation>
    <scope>NUCLEOTIDE SEQUENCE</scope>
    <source>
        <strain evidence="3">Z-1702</strain>
    </source>
</reference>
<dbReference type="SUPFAM" id="SSF51004">
    <property type="entry name" value="C-terminal (heme d1) domain of cytochrome cd1-nitrite reductase"/>
    <property type="match status" value="1"/>
</dbReference>
<keyword evidence="1" id="KW-0732">Signal</keyword>
<evidence type="ECO:0000313" key="4">
    <source>
        <dbReference type="Proteomes" id="UP000673975"/>
    </source>
</evidence>
<dbReference type="Pfam" id="PF18962">
    <property type="entry name" value="Por_Secre_tail"/>
    <property type="match status" value="1"/>
</dbReference>
<organism evidence="3 4">
    <name type="scientific">Natronogracilivirga saccharolytica</name>
    <dbReference type="NCBI Taxonomy" id="2812953"/>
    <lineage>
        <taxon>Bacteria</taxon>
        <taxon>Pseudomonadati</taxon>
        <taxon>Balneolota</taxon>
        <taxon>Balneolia</taxon>
        <taxon>Balneolales</taxon>
        <taxon>Cyclonatronaceae</taxon>
        <taxon>Natronogracilivirga</taxon>
    </lineage>
</organism>
<comment type="caution">
    <text evidence="3">The sequence shown here is derived from an EMBL/GenBank/DDBJ whole genome shotgun (WGS) entry which is preliminary data.</text>
</comment>
<dbReference type="AlphaFoldDB" id="A0A8J7UV38"/>
<dbReference type="InterPro" id="IPR026444">
    <property type="entry name" value="Secre_tail"/>
</dbReference>
<feature type="chain" id="PRO_5035258917" evidence="1">
    <location>
        <begin position="28"/>
        <end position="450"/>
    </location>
</feature>